<dbReference type="InterPro" id="IPR000994">
    <property type="entry name" value="Pept_M24"/>
</dbReference>
<dbReference type="InterPro" id="IPR029149">
    <property type="entry name" value="Creatin/AminoP/Spt16_N"/>
</dbReference>
<dbReference type="CDD" id="cd01092">
    <property type="entry name" value="APP-like"/>
    <property type="match status" value="1"/>
</dbReference>
<evidence type="ECO:0000256" key="5">
    <source>
        <dbReference type="ARBA" id="ARBA00023211"/>
    </source>
</evidence>
<dbReference type="SUPFAM" id="SSF55920">
    <property type="entry name" value="Creatinase/aminopeptidase"/>
    <property type="match status" value="1"/>
</dbReference>
<evidence type="ECO:0000256" key="1">
    <source>
        <dbReference type="ARBA" id="ARBA00001936"/>
    </source>
</evidence>
<proteinExistence type="inferred from homology"/>
<gene>
    <name evidence="8" type="ORF">ACFO4N_05945</name>
</gene>
<sequence length="366" mass="40475">MQTRLKQLTKWMIEHKVDWAFLTDPKNVYYFSGFMCEPNERLLALAVFPDQEPFLVCPGMEAPQAKAAGWEAEILGYGDHEDPWEKMKPLLHKRGRQTSETVAIETETLSFARSEQLRQAAGAVQFRSAENAINALRMVKDEKELGSLEKAAELADFAISVGAGAIKKGKTEQSIIAEIEYEMKKRGVDSMSFKTMVLVGPNSAAPHGHPGNRQIREGDFVLFDLGVVVDGYCSDITRTLVYKHASEEQEKIYNTVLKAQETAIQAAQDGVVIGDVDRAARKVITDAGYGDYFPHRIGHGLGLGIHDAPSMSGNNTDLLRTGMVFTIEPGIYVPEVGGVRIEDDVYLSKDGAVTLTNYPKHLQIIE</sequence>
<dbReference type="InterPro" id="IPR000587">
    <property type="entry name" value="Creatinase_N"/>
</dbReference>
<dbReference type="Proteomes" id="UP001596022">
    <property type="component" value="Unassembled WGS sequence"/>
</dbReference>
<dbReference type="Pfam" id="PF00557">
    <property type="entry name" value="Peptidase_M24"/>
    <property type="match status" value="1"/>
</dbReference>
<dbReference type="PANTHER" id="PTHR46112:SF10">
    <property type="entry name" value="DIPEPTIDASE YKVY-RELATED"/>
    <property type="match status" value="1"/>
</dbReference>
<keyword evidence="9" id="KW-1185">Reference proteome</keyword>
<dbReference type="EMBL" id="JBHSFW010000001">
    <property type="protein sequence ID" value="MFC4618270.1"/>
    <property type="molecule type" value="Genomic_DNA"/>
</dbReference>
<reference evidence="9" key="1">
    <citation type="journal article" date="2019" name="Int. J. Syst. Evol. Microbiol.">
        <title>The Global Catalogue of Microorganisms (GCM) 10K type strain sequencing project: providing services to taxonomists for standard genome sequencing and annotation.</title>
        <authorList>
            <consortium name="The Broad Institute Genomics Platform"/>
            <consortium name="The Broad Institute Genome Sequencing Center for Infectious Disease"/>
            <person name="Wu L."/>
            <person name="Ma J."/>
        </authorList>
    </citation>
    <scope>NUCLEOTIDE SEQUENCE [LARGE SCALE GENOMIC DNA]</scope>
    <source>
        <strain evidence="9">CGMCC 1.16306</strain>
    </source>
</reference>
<dbReference type="PANTHER" id="PTHR46112">
    <property type="entry name" value="AMINOPEPTIDASE"/>
    <property type="match status" value="1"/>
</dbReference>
<evidence type="ECO:0000256" key="3">
    <source>
        <dbReference type="ARBA" id="ARBA00022723"/>
    </source>
</evidence>
<dbReference type="Pfam" id="PF01321">
    <property type="entry name" value="Creatinase_N"/>
    <property type="match status" value="1"/>
</dbReference>
<comment type="cofactor">
    <cofactor evidence="1">
        <name>Mn(2+)</name>
        <dbReference type="ChEBI" id="CHEBI:29035"/>
    </cofactor>
</comment>
<evidence type="ECO:0000313" key="9">
    <source>
        <dbReference type="Proteomes" id="UP001596022"/>
    </source>
</evidence>
<dbReference type="InterPro" id="IPR036005">
    <property type="entry name" value="Creatinase/aminopeptidase-like"/>
</dbReference>
<accession>A0ABV9GM03</accession>
<feature type="domain" description="Peptidase M24" evidence="6">
    <location>
        <begin position="148"/>
        <end position="347"/>
    </location>
</feature>
<keyword evidence="3" id="KW-0479">Metal-binding</keyword>
<keyword evidence="4" id="KW-0378">Hydrolase</keyword>
<dbReference type="Gene3D" id="3.40.350.10">
    <property type="entry name" value="Creatinase/prolidase N-terminal domain"/>
    <property type="match status" value="1"/>
</dbReference>
<dbReference type="PROSITE" id="PS00491">
    <property type="entry name" value="PROLINE_PEPTIDASE"/>
    <property type="match status" value="1"/>
</dbReference>
<dbReference type="PRINTS" id="PR00599">
    <property type="entry name" value="MAPEPTIDASE"/>
</dbReference>
<evidence type="ECO:0000313" key="8">
    <source>
        <dbReference type="EMBL" id="MFC4618270.1"/>
    </source>
</evidence>
<comment type="similarity">
    <text evidence="2">Belongs to the peptidase M24B family.</text>
</comment>
<dbReference type="SUPFAM" id="SSF53092">
    <property type="entry name" value="Creatinase/prolidase N-terminal domain"/>
    <property type="match status" value="1"/>
</dbReference>
<dbReference type="InterPro" id="IPR050659">
    <property type="entry name" value="Peptidase_M24B"/>
</dbReference>
<protein>
    <submittedName>
        <fullName evidence="8">M24 family metallopeptidase</fullName>
    </submittedName>
</protein>
<dbReference type="Gene3D" id="3.90.230.10">
    <property type="entry name" value="Creatinase/methionine aminopeptidase superfamily"/>
    <property type="match status" value="1"/>
</dbReference>
<feature type="domain" description="Creatinase N-terminal" evidence="7">
    <location>
        <begin position="4"/>
        <end position="139"/>
    </location>
</feature>
<keyword evidence="5" id="KW-0464">Manganese</keyword>
<evidence type="ECO:0000256" key="4">
    <source>
        <dbReference type="ARBA" id="ARBA00022801"/>
    </source>
</evidence>
<evidence type="ECO:0000259" key="7">
    <source>
        <dbReference type="Pfam" id="PF01321"/>
    </source>
</evidence>
<comment type="caution">
    <text evidence="8">The sequence shown here is derived from an EMBL/GenBank/DDBJ whole genome shotgun (WGS) entry which is preliminary data.</text>
</comment>
<name>A0ABV9GM03_9BACL</name>
<evidence type="ECO:0000259" key="6">
    <source>
        <dbReference type="Pfam" id="PF00557"/>
    </source>
</evidence>
<organism evidence="8 9">
    <name type="scientific">Camelliibacillus cellulosilyticus</name>
    <dbReference type="NCBI Taxonomy" id="2174486"/>
    <lineage>
        <taxon>Bacteria</taxon>
        <taxon>Bacillati</taxon>
        <taxon>Bacillota</taxon>
        <taxon>Bacilli</taxon>
        <taxon>Bacillales</taxon>
        <taxon>Sporolactobacillaceae</taxon>
        <taxon>Camelliibacillus</taxon>
    </lineage>
</organism>
<dbReference type="RefSeq" id="WP_376845269.1">
    <property type="nucleotide sequence ID" value="NZ_JBHSFW010000001.1"/>
</dbReference>
<dbReference type="InterPro" id="IPR001131">
    <property type="entry name" value="Peptidase_M24B_aminopep-P_CS"/>
</dbReference>
<evidence type="ECO:0000256" key="2">
    <source>
        <dbReference type="ARBA" id="ARBA00008766"/>
    </source>
</evidence>
<dbReference type="InterPro" id="IPR001714">
    <property type="entry name" value="Pept_M24_MAP"/>
</dbReference>